<dbReference type="Proteomes" id="UP000799755">
    <property type="component" value="Unassembled WGS sequence"/>
</dbReference>
<proteinExistence type="predicted"/>
<name>A0ACB6R6S4_9PLEO</name>
<evidence type="ECO:0000313" key="1">
    <source>
        <dbReference type="EMBL" id="KAF2474973.1"/>
    </source>
</evidence>
<protein>
    <submittedName>
        <fullName evidence="1">Uncharacterized protein</fullName>
    </submittedName>
</protein>
<reference evidence="1" key="1">
    <citation type="journal article" date="2020" name="Stud. Mycol.">
        <title>101 Dothideomycetes genomes: a test case for predicting lifestyles and emergence of pathogens.</title>
        <authorList>
            <person name="Haridas S."/>
            <person name="Albert R."/>
            <person name="Binder M."/>
            <person name="Bloem J."/>
            <person name="Labutti K."/>
            <person name="Salamov A."/>
            <person name="Andreopoulos B."/>
            <person name="Baker S."/>
            <person name="Barry K."/>
            <person name="Bills G."/>
            <person name="Bluhm B."/>
            <person name="Cannon C."/>
            <person name="Castanera R."/>
            <person name="Culley D."/>
            <person name="Daum C."/>
            <person name="Ezra D."/>
            <person name="Gonzalez J."/>
            <person name="Henrissat B."/>
            <person name="Kuo A."/>
            <person name="Liang C."/>
            <person name="Lipzen A."/>
            <person name="Lutzoni F."/>
            <person name="Magnuson J."/>
            <person name="Mondo S."/>
            <person name="Nolan M."/>
            <person name="Ohm R."/>
            <person name="Pangilinan J."/>
            <person name="Park H.-J."/>
            <person name="Ramirez L."/>
            <person name="Alfaro M."/>
            <person name="Sun H."/>
            <person name="Tritt A."/>
            <person name="Yoshinaga Y."/>
            <person name="Zwiers L.-H."/>
            <person name="Turgeon B."/>
            <person name="Goodwin S."/>
            <person name="Spatafora J."/>
            <person name="Crous P."/>
            <person name="Grigoriev I."/>
        </authorList>
    </citation>
    <scope>NUCLEOTIDE SEQUENCE</scope>
    <source>
        <strain evidence="1">ATCC 200398</strain>
    </source>
</reference>
<accession>A0ACB6R6S4</accession>
<sequence>MARAEQWLPGLEGGFSSLCCILIERHVLRGRAKRRPLYFTAEKVGPWSVLSAVPGARELDNNNCSCGFYDSGTKKLFTDSIIVYFNESTSLPKDFEAEDYEHKYEKNWNAIYRQGADPSNLHFNESESLQLFVSPPTSEHLVNGAGIRTARRDIQYGSFRTLIKAPSNRARGSAMSMIWQYNDTEITELSVMNTDDPSNAWIGTFVNNEFTTRDLGINFSTAINESTANRNYTVLAETLGNSKVNPWNYTEYRIDWTEDFINFYIGGNLTRSVLHKKNPHMPSVPSPFYFKHWATGDKYSMEGPPAQRSVANIGWIRMFFNSSSMTDKGREEFVARCTLTEACSMEDISLRGSTPYSEPATKKWKQKSNKSVKRMPALWISVICIGFSSLLLVHAFIRRAPWRKQAPSNGHRHASSVAPAESTEPNPFETLEYSVPSTRNNSVQNSSVSCRPSSEYSHESKNSLTIERAEPSPGTSVYGCSTHGYCSRSGSVRFDSRGTTPHVLSPYSSNFNLTTEEFPSPTTPRVGKDRKTMSRHASEKTLPVIQVPGPDDKIPMETVTQSALPAPRMTSHPPPPHQRIDYLAGLVALCAILVTVMHFALTFVPAIIIPGAPQHYESEYWARKIVSPFVLNQMWLGVFFTTSVRFLVAGYLKRGNLQDIAKGAVRRTPRLMIPVTAMALLEYFLVDCGATTYLRYIPSVTWSNWPYVTRFPTIGHFISEILELVYLIPNAVPQITFNYCTGVLWTIAVQLQGSWLVLTGVIVVYEIKTPWKRMAYYTFCIINHWYAVSWGSYLWFGLLLADIDITYKYKDWLHKRPLAYFPFLTFCWLCVIAGFAANMIPNWSDFNFVIYENNIHPDDSTGEAIWNTENAGYPAYYVPRFNGLLFAVGMQAIVEISPAVQSVLSLRFLLVLFPHIFTIYLLHGLVFWSWGSWLMIFLADRNFTYGTNVTIVGITSYVLLFLILPIVTPIVEALGKDITTLVWMSAVEKSPPRRRTLFPFPDDLFSRRGGGDVEAAGIVRQSSGGSSLSVKGKEKEGVREIGAFDFK</sequence>
<organism evidence="1 2">
    <name type="scientific">Lindgomyces ingoldianus</name>
    <dbReference type="NCBI Taxonomy" id="673940"/>
    <lineage>
        <taxon>Eukaryota</taxon>
        <taxon>Fungi</taxon>
        <taxon>Dikarya</taxon>
        <taxon>Ascomycota</taxon>
        <taxon>Pezizomycotina</taxon>
        <taxon>Dothideomycetes</taxon>
        <taxon>Pleosporomycetidae</taxon>
        <taxon>Pleosporales</taxon>
        <taxon>Lindgomycetaceae</taxon>
        <taxon>Lindgomyces</taxon>
    </lineage>
</organism>
<keyword evidence="2" id="KW-1185">Reference proteome</keyword>
<comment type="caution">
    <text evidence="1">The sequence shown here is derived from an EMBL/GenBank/DDBJ whole genome shotgun (WGS) entry which is preliminary data.</text>
</comment>
<dbReference type="EMBL" id="MU003497">
    <property type="protein sequence ID" value="KAF2474973.1"/>
    <property type="molecule type" value="Genomic_DNA"/>
</dbReference>
<gene>
    <name evidence="1" type="ORF">BDR25DRAFT_332220</name>
</gene>
<evidence type="ECO:0000313" key="2">
    <source>
        <dbReference type="Proteomes" id="UP000799755"/>
    </source>
</evidence>